<evidence type="ECO:0000313" key="4">
    <source>
        <dbReference type="Proteomes" id="UP001055286"/>
    </source>
</evidence>
<sequence length="131" mass="13955">MSGRNPDARRITPMDAQVGARVAAFRKAKGVSQTELGQAIGVTFQQVQKYEKGTNRISSAALAVIATRLEVPVTRLYGDPDEQGEDRIGQLLGAPGALELLDLYAAMPPERRHALLAVLRPAAEPPPEAGA</sequence>
<dbReference type="Gene3D" id="1.10.260.40">
    <property type="entry name" value="lambda repressor-like DNA-binding domains"/>
    <property type="match status" value="1"/>
</dbReference>
<reference evidence="3" key="1">
    <citation type="journal article" date="2016" name="Front. Microbiol.">
        <title>Genome Sequence of the Piezophilic, Mesophilic Sulfate-Reducing Bacterium Desulfovibrio indicus J2T.</title>
        <authorList>
            <person name="Cao J."/>
            <person name="Maignien L."/>
            <person name="Shao Z."/>
            <person name="Alain K."/>
            <person name="Jebbar M."/>
        </authorList>
    </citation>
    <scope>NUCLEOTIDE SEQUENCE</scope>
    <source>
        <strain evidence="3">JCM 32048</strain>
    </source>
</reference>
<dbReference type="PROSITE" id="PS50943">
    <property type="entry name" value="HTH_CROC1"/>
    <property type="match status" value="1"/>
</dbReference>
<dbReference type="AlphaFoldDB" id="A0AA37HIX0"/>
<proteinExistence type="predicted"/>
<dbReference type="CDD" id="cd00093">
    <property type="entry name" value="HTH_XRE"/>
    <property type="match status" value="1"/>
</dbReference>
<accession>A0AA37HIX0</accession>
<dbReference type="Proteomes" id="UP001055286">
    <property type="component" value="Unassembled WGS sequence"/>
</dbReference>
<dbReference type="GO" id="GO:0003677">
    <property type="term" value="F:DNA binding"/>
    <property type="evidence" value="ECO:0007669"/>
    <property type="project" value="UniProtKB-KW"/>
</dbReference>
<evidence type="ECO:0000256" key="1">
    <source>
        <dbReference type="ARBA" id="ARBA00023125"/>
    </source>
</evidence>
<feature type="domain" description="HTH cro/C1-type" evidence="2">
    <location>
        <begin position="22"/>
        <end position="76"/>
    </location>
</feature>
<reference evidence="3" key="2">
    <citation type="submission" date="2021-08" db="EMBL/GenBank/DDBJ databases">
        <authorList>
            <person name="Tani A."/>
            <person name="Ola A."/>
            <person name="Ogura Y."/>
            <person name="Katsura K."/>
            <person name="Hayashi T."/>
        </authorList>
    </citation>
    <scope>NUCLEOTIDE SEQUENCE</scope>
    <source>
        <strain evidence="3">JCM 32048</strain>
    </source>
</reference>
<dbReference type="PANTHER" id="PTHR46558:SF11">
    <property type="entry name" value="HTH-TYPE TRANSCRIPTIONAL REGULATOR XRE"/>
    <property type="match status" value="1"/>
</dbReference>
<comment type="caution">
    <text evidence="3">The sequence shown here is derived from an EMBL/GenBank/DDBJ whole genome shotgun (WGS) entry which is preliminary data.</text>
</comment>
<organism evidence="3 4">
    <name type="scientific">Methylobacterium frigidaeris</name>
    <dbReference type="NCBI Taxonomy" id="2038277"/>
    <lineage>
        <taxon>Bacteria</taxon>
        <taxon>Pseudomonadati</taxon>
        <taxon>Pseudomonadota</taxon>
        <taxon>Alphaproteobacteria</taxon>
        <taxon>Hyphomicrobiales</taxon>
        <taxon>Methylobacteriaceae</taxon>
        <taxon>Methylobacterium</taxon>
    </lineage>
</organism>
<dbReference type="InterPro" id="IPR001387">
    <property type="entry name" value="Cro/C1-type_HTH"/>
</dbReference>
<evidence type="ECO:0000313" key="3">
    <source>
        <dbReference type="EMBL" id="GJD66424.1"/>
    </source>
</evidence>
<keyword evidence="4" id="KW-1185">Reference proteome</keyword>
<dbReference type="SUPFAM" id="SSF47413">
    <property type="entry name" value="lambda repressor-like DNA-binding domains"/>
    <property type="match status" value="1"/>
</dbReference>
<dbReference type="PANTHER" id="PTHR46558">
    <property type="entry name" value="TRACRIPTIONAL REGULATORY PROTEIN-RELATED-RELATED"/>
    <property type="match status" value="1"/>
</dbReference>
<evidence type="ECO:0000259" key="2">
    <source>
        <dbReference type="PROSITE" id="PS50943"/>
    </source>
</evidence>
<keyword evidence="1" id="KW-0238">DNA-binding</keyword>
<protein>
    <recommendedName>
        <fullName evidence="2">HTH cro/C1-type domain-containing protein</fullName>
    </recommendedName>
</protein>
<dbReference type="Pfam" id="PF01381">
    <property type="entry name" value="HTH_3"/>
    <property type="match status" value="1"/>
</dbReference>
<dbReference type="SMART" id="SM00530">
    <property type="entry name" value="HTH_XRE"/>
    <property type="match status" value="1"/>
</dbReference>
<name>A0AA37HIX0_9HYPH</name>
<dbReference type="InterPro" id="IPR010982">
    <property type="entry name" value="Lambda_DNA-bd_dom_sf"/>
</dbReference>
<dbReference type="RefSeq" id="WP_099901778.1">
    <property type="nucleotide sequence ID" value="NZ_BPQJ01000064.1"/>
</dbReference>
<gene>
    <name evidence="3" type="ORF">MPEAHAMD_6622</name>
</gene>
<dbReference type="EMBL" id="BPQJ01000064">
    <property type="protein sequence ID" value="GJD66424.1"/>
    <property type="molecule type" value="Genomic_DNA"/>
</dbReference>